<evidence type="ECO:0000313" key="3">
    <source>
        <dbReference type="Proteomes" id="UP001065174"/>
    </source>
</evidence>
<sequence>MESFYKSKYRIPFDQTYYVYLLWLSTISFLFRSVWSVYVCESEQILLMYELLFGLSLVCLMMSYVQGLRVLTQHLYAIGTLFGFGFLWDQYGGVNGSFSYAYLTLLAIYAVILPGVFKIVYSVVLCTLCVVLTSYSYPTADQVDASVVISFIVNTTITGGTVLYLKWFYDKNRESFYAHNEKLDEVNRAVFKKKVTLLNQRKQIQDMKANLQKLVASHTVQLEAKNQSLSNMAFSNAHYLRAPLTNIMAIIEMMKADAKASDHEIKQLESLAAESIKLDKALHKVNQLLDD</sequence>
<evidence type="ECO:0000256" key="1">
    <source>
        <dbReference type="SAM" id="Phobius"/>
    </source>
</evidence>
<gene>
    <name evidence="2" type="ORF">N6H18_12175</name>
</gene>
<protein>
    <recommendedName>
        <fullName evidence="4">Signal transduction histidine kinase dimerisation/phosphoacceptor domain-containing protein</fullName>
    </recommendedName>
</protein>
<dbReference type="Gene3D" id="1.10.287.130">
    <property type="match status" value="1"/>
</dbReference>
<keyword evidence="3" id="KW-1185">Reference proteome</keyword>
<evidence type="ECO:0000313" key="2">
    <source>
        <dbReference type="EMBL" id="UXP31107.1"/>
    </source>
</evidence>
<name>A0ABY6CKU5_9BACT</name>
<feature type="transmembrane region" description="Helical" evidence="1">
    <location>
        <begin position="46"/>
        <end position="65"/>
    </location>
</feature>
<dbReference type="SUPFAM" id="SSF47384">
    <property type="entry name" value="Homodimeric domain of signal transducing histidine kinase"/>
    <property type="match status" value="1"/>
</dbReference>
<organism evidence="2 3">
    <name type="scientific">Reichenbachiella agarivorans</name>
    <dbReference type="NCBI Taxonomy" id="2979464"/>
    <lineage>
        <taxon>Bacteria</taxon>
        <taxon>Pseudomonadati</taxon>
        <taxon>Bacteroidota</taxon>
        <taxon>Cytophagia</taxon>
        <taxon>Cytophagales</taxon>
        <taxon>Reichenbachiellaceae</taxon>
        <taxon>Reichenbachiella</taxon>
    </lineage>
</organism>
<feature type="transmembrane region" description="Helical" evidence="1">
    <location>
        <begin position="145"/>
        <end position="165"/>
    </location>
</feature>
<keyword evidence="1" id="KW-1133">Transmembrane helix</keyword>
<keyword evidence="1" id="KW-0472">Membrane</keyword>
<keyword evidence="1" id="KW-0812">Transmembrane</keyword>
<dbReference type="EMBL" id="CP106679">
    <property type="protein sequence ID" value="UXP31107.1"/>
    <property type="molecule type" value="Genomic_DNA"/>
</dbReference>
<proteinExistence type="predicted"/>
<evidence type="ECO:0008006" key="4">
    <source>
        <dbReference type="Google" id="ProtNLM"/>
    </source>
</evidence>
<accession>A0ABY6CKU5</accession>
<dbReference type="Proteomes" id="UP001065174">
    <property type="component" value="Chromosome"/>
</dbReference>
<dbReference type="InterPro" id="IPR036097">
    <property type="entry name" value="HisK_dim/P_sf"/>
</dbReference>
<dbReference type="RefSeq" id="WP_262308551.1">
    <property type="nucleotide sequence ID" value="NZ_CP106679.1"/>
</dbReference>
<feature type="transmembrane region" description="Helical" evidence="1">
    <location>
        <begin position="100"/>
        <end position="133"/>
    </location>
</feature>
<feature type="transmembrane region" description="Helical" evidence="1">
    <location>
        <begin position="20"/>
        <end position="39"/>
    </location>
</feature>
<reference evidence="2" key="1">
    <citation type="submission" date="2022-09" db="EMBL/GenBank/DDBJ databases">
        <title>Comparative genomics and taxonomic characterization of three novel marine species of genus Reichenbachiella exhibiting antioxidant and polysaccharide degradation activities.</title>
        <authorList>
            <person name="Muhammad N."/>
            <person name="Lee Y.-J."/>
            <person name="Ko J."/>
            <person name="Kim S.-G."/>
        </authorList>
    </citation>
    <scope>NUCLEOTIDE SEQUENCE</scope>
    <source>
        <strain evidence="2">BKB1-1</strain>
    </source>
</reference>